<sequence>MNIRFLFAALVCALALGSCGGNARTELFNGKDLAGWVCVVDSLGDVPAGEVFTVRDGNIRIAGQPFGYMRTARQYGDYRLHAEWRWIGEATNSGIFQRVQEGDKVWPQGIECQLMAGRAGDLVLLGGARAAGIEPVGKFPVKARIGDAGCEKPAGEWNEAEIVCRGDRMTVYINGMLQNECSGTDRTGYIALQSEGGTLEFRNVYLTDVK</sequence>
<reference evidence="6" key="1">
    <citation type="submission" date="2017-04" db="EMBL/GenBank/DDBJ databases">
        <title>Function of individual gut microbiota members based on whole genome sequencing of pure cultures obtained from chicken caecum.</title>
        <authorList>
            <person name="Medvecky M."/>
            <person name="Cejkova D."/>
            <person name="Polansky O."/>
            <person name="Karasova D."/>
            <person name="Kubasova T."/>
            <person name="Cizek A."/>
            <person name="Rychlik I."/>
        </authorList>
    </citation>
    <scope>NUCLEOTIDE SEQUENCE [LARGE SCALE GENOMIC DNA]</scope>
    <source>
        <strain evidence="6">An90</strain>
    </source>
</reference>
<dbReference type="InterPro" id="IPR010496">
    <property type="entry name" value="AL/BT2_dom"/>
</dbReference>
<dbReference type="Pfam" id="PF06439">
    <property type="entry name" value="3keto-disac_hyd"/>
    <property type="match status" value="1"/>
</dbReference>
<dbReference type="EMBL" id="VVXH01000006">
    <property type="protein sequence ID" value="KAA2378920.1"/>
    <property type="molecule type" value="Genomic_DNA"/>
</dbReference>
<evidence type="ECO:0000256" key="1">
    <source>
        <dbReference type="SAM" id="SignalP"/>
    </source>
</evidence>
<evidence type="ECO:0000313" key="3">
    <source>
        <dbReference type="EMBL" id="KAA2378920.1"/>
    </source>
</evidence>
<proteinExistence type="predicted"/>
<gene>
    <name evidence="5" type="ORF">B5G41_06455</name>
    <name evidence="3" type="ORF">F2Y10_07640</name>
    <name evidence="4" type="ORF">NE651_11500</name>
</gene>
<comment type="caution">
    <text evidence="5">The sequence shown here is derived from an EMBL/GenBank/DDBJ whole genome shotgun (WGS) entry which is preliminary data.</text>
</comment>
<dbReference type="GO" id="GO:0016787">
    <property type="term" value="F:hydrolase activity"/>
    <property type="evidence" value="ECO:0007669"/>
    <property type="project" value="InterPro"/>
</dbReference>
<feature type="domain" description="3-keto-alpha-glucoside-1,2-lyase/3-keto-2-hydroxy-glucal hydratase" evidence="2">
    <location>
        <begin position="25"/>
        <end position="206"/>
    </location>
</feature>
<dbReference type="EMBL" id="NFHB01000003">
    <property type="protein sequence ID" value="OUN04094.1"/>
    <property type="molecule type" value="Genomic_DNA"/>
</dbReference>
<dbReference type="AlphaFoldDB" id="A0A1Y3QWQ2"/>
<reference evidence="4" key="4">
    <citation type="submission" date="2022-06" db="EMBL/GenBank/DDBJ databases">
        <title>Isolation of gut microbiota from human fecal samples.</title>
        <authorList>
            <person name="Pamer E.G."/>
            <person name="Barat B."/>
            <person name="Waligurski E."/>
            <person name="Medina S."/>
            <person name="Paddock L."/>
            <person name="Mostad J."/>
        </authorList>
    </citation>
    <scope>NUCLEOTIDE SEQUENCE</scope>
    <source>
        <strain evidence="4">DFI.6.22</strain>
    </source>
</reference>
<evidence type="ECO:0000313" key="6">
    <source>
        <dbReference type="Proteomes" id="UP000195772"/>
    </source>
</evidence>
<evidence type="ECO:0000313" key="4">
    <source>
        <dbReference type="EMBL" id="MCQ5083508.1"/>
    </source>
</evidence>
<reference evidence="3 7" key="3">
    <citation type="journal article" date="2019" name="Nat. Med.">
        <title>A library of human gut bacterial isolates paired with longitudinal multiomics data enables mechanistic microbiome research.</title>
        <authorList>
            <person name="Poyet M."/>
            <person name="Groussin M."/>
            <person name="Gibbons S.M."/>
            <person name="Avila-Pacheco J."/>
            <person name="Jiang X."/>
            <person name="Kearney S.M."/>
            <person name="Perrotta A.R."/>
            <person name="Berdy B."/>
            <person name="Zhao S."/>
            <person name="Lieberman T.D."/>
            <person name="Swanson P.K."/>
            <person name="Smith M."/>
            <person name="Roesemann S."/>
            <person name="Alexander J.E."/>
            <person name="Rich S.A."/>
            <person name="Livny J."/>
            <person name="Vlamakis H."/>
            <person name="Clish C."/>
            <person name="Bullock K."/>
            <person name="Deik A."/>
            <person name="Scott J."/>
            <person name="Pierce K.A."/>
            <person name="Xavier R.J."/>
            <person name="Alm E.J."/>
        </authorList>
    </citation>
    <scope>NUCLEOTIDE SEQUENCE [LARGE SCALE GENOMIC DNA]</scope>
    <source>
        <strain evidence="3 7">BIOML-A266</strain>
    </source>
</reference>
<evidence type="ECO:0000313" key="7">
    <source>
        <dbReference type="Proteomes" id="UP000322940"/>
    </source>
</evidence>
<dbReference type="PROSITE" id="PS51257">
    <property type="entry name" value="PROKAR_LIPOPROTEIN"/>
    <property type="match status" value="1"/>
</dbReference>
<protein>
    <submittedName>
        <fullName evidence="3">DUF1080 domain-containing protein</fullName>
    </submittedName>
</protein>
<dbReference type="EMBL" id="JANGBQ010000017">
    <property type="protein sequence ID" value="MCQ5083508.1"/>
    <property type="molecule type" value="Genomic_DNA"/>
</dbReference>
<feature type="signal peptide" evidence="1">
    <location>
        <begin position="1"/>
        <end position="23"/>
    </location>
</feature>
<dbReference type="RefSeq" id="WP_022333448.1">
    <property type="nucleotide sequence ID" value="NZ_DAWEKN010000011.1"/>
</dbReference>
<dbReference type="Gene3D" id="2.60.120.560">
    <property type="entry name" value="Exo-inulinase, domain 1"/>
    <property type="match status" value="1"/>
</dbReference>
<dbReference type="OrthoDB" id="259356at2"/>
<dbReference type="Proteomes" id="UP001205035">
    <property type="component" value="Unassembled WGS sequence"/>
</dbReference>
<reference evidence="5" key="2">
    <citation type="journal article" date="2018" name="BMC Genomics">
        <title>Whole genome sequencing and function prediction of 133 gut anaerobes isolated from chicken caecum in pure cultures.</title>
        <authorList>
            <person name="Medvecky M."/>
            <person name="Cejkova D."/>
            <person name="Polansky O."/>
            <person name="Karasova D."/>
            <person name="Kubasova T."/>
            <person name="Cizek A."/>
            <person name="Rychlik I."/>
        </authorList>
    </citation>
    <scope>NUCLEOTIDE SEQUENCE</scope>
    <source>
        <strain evidence="5">An90</strain>
    </source>
</reference>
<name>A0A1Y3QWQ2_9BACT</name>
<dbReference type="eggNOG" id="COG3828">
    <property type="taxonomic scope" value="Bacteria"/>
</dbReference>
<dbReference type="Proteomes" id="UP000322940">
    <property type="component" value="Unassembled WGS sequence"/>
</dbReference>
<evidence type="ECO:0000259" key="2">
    <source>
        <dbReference type="Pfam" id="PF06439"/>
    </source>
</evidence>
<accession>A0A1Y3QWQ2</accession>
<organism evidence="5 6">
    <name type="scientific">Alistipes onderdonkii</name>
    <dbReference type="NCBI Taxonomy" id="328813"/>
    <lineage>
        <taxon>Bacteria</taxon>
        <taxon>Pseudomonadati</taxon>
        <taxon>Bacteroidota</taxon>
        <taxon>Bacteroidia</taxon>
        <taxon>Bacteroidales</taxon>
        <taxon>Rikenellaceae</taxon>
        <taxon>Alistipes</taxon>
    </lineage>
</organism>
<keyword evidence="1" id="KW-0732">Signal</keyword>
<feature type="chain" id="PRO_5044063416" evidence="1">
    <location>
        <begin position="24"/>
        <end position="210"/>
    </location>
</feature>
<evidence type="ECO:0000313" key="5">
    <source>
        <dbReference type="EMBL" id="OUN04094.1"/>
    </source>
</evidence>
<dbReference type="Proteomes" id="UP000195772">
    <property type="component" value="Unassembled WGS sequence"/>
</dbReference>